<evidence type="ECO:0000313" key="8">
    <source>
        <dbReference type="Proteomes" id="UP001152795"/>
    </source>
</evidence>
<comment type="subcellular location">
    <subcellularLocation>
        <location evidence="1">Secreted</location>
    </subcellularLocation>
</comment>
<dbReference type="PANTHER" id="PTHR13343">
    <property type="entry name" value="CREG1 PROTEIN"/>
    <property type="match status" value="1"/>
</dbReference>
<dbReference type="EMBL" id="CACRXK020019730">
    <property type="protein sequence ID" value="CAB4034004.1"/>
    <property type="molecule type" value="Genomic_DNA"/>
</dbReference>
<dbReference type="GO" id="GO:0005615">
    <property type="term" value="C:extracellular space"/>
    <property type="evidence" value="ECO:0007669"/>
    <property type="project" value="TreeGrafter"/>
</dbReference>
<dbReference type="InterPro" id="IPR012349">
    <property type="entry name" value="Split_barrel_FMN-bd"/>
</dbReference>
<evidence type="ECO:0000259" key="6">
    <source>
        <dbReference type="Pfam" id="PF13883"/>
    </source>
</evidence>
<evidence type="ECO:0000256" key="1">
    <source>
        <dbReference type="ARBA" id="ARBA00004613"/>
    </source>
</evidence>
<keyword evidence="5" id="KW-0325">Glycoprotein</keyword>
<evidence type="ECO:0000313" key="7">
    <source>
        <dbReference type="EMBL" id="CAB4034004.1"/>
    </source>
</evidence>
<accession>A0A6S7JV59</accession>
<keyword evidence="3" id="KW-0964">Secreted</keyword>
<dbReference type="OrthoDB" id="46836at2759"/>
<dbReference type="Pfam" id="PF13883">
    <property type="entry name" value="CREG_beta-barrel"/>
    <property type="match status" value="1"/>
</dbReference>
<name>A0A6S7JV59_PARCT</name>
<feature type="domain" description="CREG-like beta-barrel" evidence="6">
    <location>
        <begin position="39"/>
        <end position="202"/>
    </location>
</feature>
<proteinExistence type="inferred from homology"/>
<comment type="similarity">
    <text evidence="2">Belongs to the CREG family.</text>
</comment>
<dbReference type="Gene3D" id="2.30.110.10">
    <property type="entry name" value="Electron Transport, Fmn-binding Protein, Chain A"/>
    <property type="match status" value="1"/>
</dbReference>
<evidence type="ECO:0000256" key="5">
    <source>
        <dbReference type="ARBA" id="ARBA00023180"/>
    </source>
</evidence>
<dbReference type="GO" id="GO:0005737">
    <property type="term" value="C:cytoplasm"/>
    <property type="evidence" value="ECO:0007669"/>
    <property type="project" value="UniProtKB-ARBA"/>
</dbReference>
<keyword evidence="4" id="KW-0732">Signal</keyword>
<evidence type="ECO:0000256" key="3">
    <source>
        <dbReference type="ARBA" id="ARBA00022525"/>
    </source>
</evidence>
<comment type="caution">
    <text evidence="7">The sequence shown here is derived from an EMBL/GenBank/DDBJ whole genome shotgun (WGS) entry which is preliminary data.</text>
</comment>
<evidence type="ECO:0000256" key="2">
    <source>
        <dbReference type="ARBA" id="ARBA00009230"/>
    </source>
</evidence>
<evidence type="ECO:0000256" key="4">
    <source>
        <dbReference type="ARBA" id="ARBA00022729"/>
    </source>
</evidence>
<protein>
    <submittedName>
        <fullName evidence="7">CREG2</fullName>
    </submittedName>
</protein>
<sequence length="206" mass="23032">MSDDSGAFGFGKSKSQSVFNELEELFHNRNEVKPPFNPPSRDDLAKTARYIAHYMDWCIISTISVEYHGIPFGIAVSVADGPVNNSTGVPYIYIMPDSPSGEDLEKNASSTFSFSEAMSDYCSRNDYIAEDPRCARLVLVGKVTKLTADEIPFAKEALFSRNPVMKFWPASHKFYFAKLEISHVHVLDTFGPSHEVPLKDYFAAKV</sequence>
<dbReference type="PANTHER" id="PTHR13343:SF17">
    <property type="entry name" value="CELLULAR REPRESSOR OF E1A-STIMULATED GENES, ISOFORM A"/>
    <property type="match status" value="1"/>
</dbReference>
<gene>
    <name evidence="7" type="ORF">PACLA_8A046885</name>
</gene>
<organism evidence="7 8">
    <name type="scientific">Paramuricea clavata</name>
    <name type="common">Red gorgonian</name>
    <name type="synonym">Violescent sea-whip</name>
    <dbReference type="NCBI Taxonomy" id="317549"/>
    <lineage>
        <taxon>Eukaryota</taxon>
        <taxon>Metazoa</taxon>
        <taxon>Cnidaria</taxon>
        <taxon>Anthozoa</taxon>
        <taxon>Octocorallia</taxon>
        <taxon>Malacalcyonacea</taxon>
        <taxon>Plexauridae</taxon>
        <taxon>Paramuricea</taxon>
    </lineage>
</organism>
<keyword evidence="8" id="KW-1185">Reference proteome</keyword>
<reference evidence="7" key="1">
    <citation type="submission" date="2020-04" db="EMBL/GenBank/DDBJ databases">
        <authorList>
            <person name="Alioto T."/>
            <person name="Alioto T."/>
            <person name="Gomez Garrido J."/>
        </authorList>
    </citation>
    <scope>NUCLEOTIDE SEQUENCE</scope>
    <source>
        <strain evidence="7">A484AB</strain>
    </source>
</reference>
<dbReference type="InterPro" id="IPR055343">
    <property type="entry name" value="CREG_beta-barrel"/>
</dbReference>
<dbReference type="Proteomes" id="UP001152795">
    <property type="component" value="Unassembled WGS sequence"/>
</dbReference>
<dbReference type="FunFam" id="2.30.110.10:FF:000004">
    <property type="entry name" value="Cellular repressor of E1A-stimulated genes 1"/>
    <property type="match status" value="1"/>
</dbReference>
<dbReference type="GO" id="GO:0012505">
    <property type="term" value="C:endomembrane system"/>
    <property type="evidence" value="ECO:0007669"/>
    <property type="project" value="UniProtKB-ARBA"/>
</dbReference>
<dbReference type="AlphaFoldDB" id="A0A6S7JV59"/>
<dbReference type="SUPFAM" id="SSF50475">
    <property type="entry name" value="FMN-binding split barrel"/>
    <property type="match status" value="1"/>
</dbReference>